<dbReference type="PANTHER" id="PTHR20961">
    <property type="entry name" value="GLYCOSYLTRANSFERASE"/>
    <property type="match status" value="1"/>
</dbReference>
<dbReference type="InterPro" id="IPR007657">
    <property type="entry name" value="Glycosyltransferase_61"/>
</dbReference>
<keyword evidence="3" id="KW-0325">Glycoprotein</keyword>
<dbReference type="EMBL" id="JAODUO010000126">
    <property type="protein sequence ID" value="KAK2188691.1"/>
    <property type="molecule type" value="Genomic_DNA"/>
</dbReference>
<dbReference type="Proteomes" id="UP001209878">
    <property type="component" value="Unassembled WGS sequence"/>
</dbReference>
<evidence type="ECO:0000256" key="2">
    <source>
        <dbReference type="ARBA" id="ARBA00022679"/>
    </source>
</evidence>
<reference evidence="5" key="1">
    <citation type="journal article" date="2023" name="Mol. Biol. Evol.">
        <title>Third-Generation Sequencing Reveals the Adaptive Role of the Epigenome in Three Deep-Sea Polychaetes.</title>
        <authorList>
            <person name="Perez M."/>
            <person name="Aroh O."/>
            <person name="Sun Y."/>
            <person name="Lan Y."/>
            <person name="Juniper S.K."/>
            <person name="Young C.R."/>
            <person name="Angers B."/>
            <person name="Qian P.Y."/>
        </authorList>
    </citation>
    <scope>NUCLEOTIDE SEQUENCE</scope>
    <source>
        <strain evidence="5">R07B-5</strain>
    </source>
</reference>
<keyword evidence="2" id="KW-0808">Transferase</keyword>
<evidence type="ECO:0000313" key="5">
    <source>
        <dbReference type="EMBL" id="KAK2188691.1"/>
    </source>
</evidence>
<evidence type="ECO:0000256" key="1">
    <source>
        <dbReference type="ARBA" id="ARBA00022676"/>
    </source>
</evidence>
<evidence type="ECO:0000256" key="3">
    <source>
        <dbReference type="ARBA" id="ARBA00023180"/>
    </source>
</evidence>
<protein>
    <recommendedName>
        <fullName evidence="4">Glycosyltransferase 61 catalytic domain-containing protein</fullName>
    </recommendedName>
</protein>
<dbReference type="AlphaFoldDB" id="A0AAD9UGV3"/>
<keyword evidence="6" id="KW-1185">Reference proteome</keyword>
<evidence type="ECO:0000259" key="4">
    <source>
        <dbReference type="Pfam" id="PF04577"/>
    </source>
</evidence>
<accession>A0AAD9UGV3</accession>
<sequence length="420" mass="48116">MGKHTKLLAVMVMALALLAFNNMFLFVTQTLFIHFIQQLPTIPTFINYVQPEPTMRTLKEGDNVTVNSLSEAQSFMRTYNLSDLSRITLTILYDNFTRRMPLFIRDKDRQLFMLNEVNRGTFEPATRSLLRGEVNIVRNGTFAMPYDCGWKSSVEFVRKPRQATRTEVALCPLLVPDSFSFQHFVDGTLPKIAQAYELLRRPEVKLLLEPARDPVLHYMLRAMNISEDRVIWHTSMTVYRADYMIFTCVTPPLHPTLWLRMRRLLGVADKLMVPENQAVVILLTRVRSRNGGRRIINKQEVIQFLRRRYGGKLVIFDGGLTLSQSMETFGKARVIVGVHGGGFYNLNFAPLTTTIIEFGPTLQGGEKLSLAHAIFWAMADLLGQPYWRVPYIGINSQHDINMDIASLKTVLEIVDRNVKV</sequence>
<organism evidence="5 6">
    <name type="scientific">Ridgeia piscesae</name>
    <name type="common">Tubeworm</name>
    <dbReference type="NCBI Taxonomy" id="27915"/>
    <lineage>
        <taxon>Eukaryota</taxon>
        <taxon>Metazoa</taxon>
        <taxon>Spiralia</taxon>
        <taxon>Lophotrochozoa</taxon>
        <taxon>Annelida</taxon>
        <taxon>Polychaeta</taxon>
        <taxon>Sedentaria</taxon>
        <taxon>Canalipalpata</taxon>
        <taxon>Sabellida</taxon>
        <taxon>Siboglinidae</taxon>
        <taxon>Ridgeia</taxon>
    </lineage>
</organism>
<dbReference type="InterPro" id="IPR049625">
    <property type="entry name" value="Glyco_transf_61_cat"/>
</dbReference>
<dbReference type="GO" id="GO:0016757">
    <property type="term" value="F:glycosyltransferase activity"/>
    <property type="evidence" value="ECO:0007669"/>
    <property type="project" value="UniProtKB-KW"/>
</dbReference>
<name>A0AAD9UGV3_RIDPI</name>
<dbReference type="Pfam" id="PF04577">
    <property type="entry name" value="Glyco_transf_61"/>
    <property type="match status" value="1"/>
</dbReference>
<gene>
    <name evidence="5" type="ORF">NP493_126g11012</name>
</gene>
<comment type="caution">
    <text evidence="5">The sequence shown here is derived from an EMBL/GenBank/DDBJ whole genome shotgun (WGS) entry which is preliminary data.</text>
</comment>
<evidence type="ECO:0000313" key="6">
    <source>
        <dbReference type="Proteomes" id="UP001209878"/>
    </source>
</evidence>
<proteinExistence type="predicted"/>
<feature type="domain" description="Glycosyltransferase 61 catalytic" evidence="4">
    <location>
        <begin position="181"/>
        <end position="356"/>
    </location>
</feature>
<keyword evidence="1" id="KW-0328">Glycosyltransferase</keyword>